<proteinExistence type="predicted"/>
<dbReference type="SUPFAM" id="SSF52833">
    <property type="entry name" value="Thioredoxin-like"/>
    <property type="match status" value="1"/>
</dbReference>
<sequence>MRQLILPLALSAAVAPALAATCEATSRPQLVPVIELYTSEGCSSCPPADRWLSGLKRAAAEGRVVAQAFHIGYWDQLGWADRFALAAGTERQKQLASVNHLGTIYTPQLVRNGQDWRDYDAALLTRGEPAKARIHLAQSVVGEVQAEIEPGDDRQRWSAYWTVTEHGHASKVKAGENAGEVLQHDFVVRQYVTTAAFTGAQKLTLRTVPKQGDAPRAVNLVVVDPATQKPLQAVSLQCAG</sequence>
<name>A0A934PYM1_9BURK</name>
<dbReference type="Proteomes" id="UP000617041">
    <property type="component" value="Unassembled WGS sequence"/>
</dbReference>
<dbReference type="PANTHER" id="PTHR36057">
    <property type="match status" value="1"/>
</dbReference>
<evidence type="ECO:0000313" key="2">
    <source>
        <dbReference type="EMBL" id="MBK0391457.1"/>
    </source>
</evidence>
<keyword evidence="1" id="KW-0732">Signal</keyword>
<dbReference type="AlphaFoldDB" id="A0A934PYM1"/>
<comment type="caution">
    <text evidence="2">The sequence shown here is derived from an EMBL/GenBank/DDBJ whole genome shotgun (WGS) entry which is preliminary data.</text>
</comment>
<dbReference type="Pfam" id="PF06764">
    <property type="entry name" value="DUF1223"/>
    <property type="match status" value="1"/>
</dbReference>
<dbReference type="RefSeq" id="WP_200786276.1">
    <property type="nucleotide sequence ID" value="NZ_JAEDAO010000001.1"/>
</dbReference>
<organism evidence="2 3">
    <name type="scientific">Ramlibacter algicola</name>
    <dbReference type="NCBI Taxonomy" id="2795217"/>
    <lineage>
        <taxon>Bacteria</taxon>
        <taxon>Pseudomonadati</taxon>
        <taxon>Pseudomonadota</taxon>
        <taxon>Betaproteobacteria</taxon>
        <taxon>Burkholderiales</taxon>
        <taxon>Comamonadaceae</taxon>
        <taxon>Ramlibacter</taxon>
    </lineage>
</organism>
<dbReference type="EMBL" id="JAEDAO010000001">
    <property type="protein sequence ID" value="MBK0391457.1"/>
    <property type="molecule type" value="Genomic_DNA"/>
</dbReference>
<evidence type="ECO:0000313" key="3">
    <source>
        <dbReference type="Proteomes" id="UP000617041"/>
    </source>
</evidence>
<reference evidence="2" key="1">
    <citation type="submission" date="2020-12" db="EMBL/GenBank/DDBJ databases">
        <title>Ramlibacter sp. nov., isolated from a freshwater alga, Cryptomonas.</title>
        <authorList>
            <person name="Kim H.M."/>
            <person name="Jeon C.O."/>
        </authorList>
    </citation>
    <scope>NUCLEOTIDE SEQUENCE</scope>
    <source>
        <strain evidence="2">CrO1</strain>
    </source>
</reference>
<protein>
    <submittedName>
        <fullName evidence="2">DUF1223 domain-containing protein</fullName>
    </submittedName>
</protein>
<feature type="chain" id="PRO_5037462745" evidence="1">
    <location>
        <begin position="20"/>
        <end position="240"/>
    </location>
</feature>
<evidence type="ECO:0000256" key="1">
    <source>
        <dbReference type="SAM" id="SignalP"/>
    </source>
</evidence>
<dbReference type="PANTHER" id="PTHR36057:SF1">
    <property type="entry name" value="LIPOPROTEIN LIPID ATTACHMENT SITE-LIKE PROTEIN, PUTATIVE (DUF1223)-RELATED"/>
    <property type="match status" value="1"/>
</dbReference>
<accession>A0A934PYM1</accession>
<feature type="signal peptide" evidence="1">
    <location>
        <begin position="1"/>
        <end position="19"/>
    </location>
</feature>
<gene>
    <name evidence="2" type="ORF">I8E28_02530</name>
</gene>
<dbReference type="InterPro" id="IPR010634">
    <property type="entry name" value="DUF1223"/>
</dbReference>
<keyword evidence="3" id="KW-1185">Reference proteome</keyword>
<dbReference type="InterPro" id="IPR036249">
    <property type="entry name" value="Thioredoxin-like_sf"/>
</dbReference>